<evidence type="ECO:0000256" key="2">
    <source>
        <dbReference type="PROSITE-ProRule" id="PRU00169"/>
    </source>
</evidence>
<keyword evidence="5" id="KW-1185">Reference proteome</keyword>
<protein>
    <recommendedName>
        <fullName evidence="3">Response regulatory domain-containing protein</fullName>
    </recommendedName>
</protein>
<gene>
    <name evidence="4" type="ORF">GCM10017655_20600</name>
</gene>
<dbReference type="SUPFAM" id="SSF52172">
    <property type="entry name" value="CheY-like"/>
    <property type="match status" value="1"/>
</dbReference>
<dbReference type="Gene3D" id="3.40.50.2300">
    <property type="match status" value="1"/>
</dbReference>
<name>A0A9W6K676_9PSED</name>
<dbReference type="PANTHER" id="PTHR44591">
    <property type="entry name" value="STRESS RESPONSE REGULATOR PROTEIN 1"/>
    <property type="match status" value="1"/>
</dbReference>
<dbReference type="Pfam" id="PF00072">
    <property type="entry name" value="Response_reg"/>
    <property type="match status" value="1"/>
</dbReference>
<reference evidence="4" key="2">
    <citation type="submission" date="2023-01" db="EMBL/GenBank/DDBJ databases">
        <authorList>
            <person name="Sun Q."/>
            <person name="Evtushenko L."/>
        </authorList>
    </citation>
    <scope>NUCLEOTIDE SEQUENCE</scope>
    <source>
        <strain evidence="4">VKM B-2935</strain>
    </source>
</reference>
<feature type="modified residue" description="4-aspartylphosphate" evidence="2">
    <location>
        <position position="81"/>
    </location>
</feature>
<reference evidence="4" key="1">
    <citation type="journal article" date="2014" name="Int. J. Syst. Evol. Microbiol.">
        <title>Complete genome sequence of Corynebacterium casei LMG S-19264T (=DSM 44701T), isolated from a smear-ripened cheese.</title>
        <authorList>
            <consortium name="US DOE Joint Genome Institute (JGI-PGF)"/>
            <person name="Walter F."/>
            <person name="Albersmeier A."/>
            <person name="Kalinowski J."/>
            <person name="Ruckert C."/>
        </authorList>
    </citation>
    <scope>NUCLEOTIDE SEQUENCE</scope>
    <source>
        <strain evidence="4">VKM B-2935</strain>
    </source>
</reference>
<dbReference type="Proteomes" id="UP001143328">
    <property type="component" value="Unassembled WGS sequence"/>
</dbReference>
<feature type="domain" description="Response regulatory" evidence="3">
    <location>
        <begin position="32"/>
        <end position="146"/>
    </location>
</feature>
<evidence type="ECO:0000313" key="5">
    <source>
        <dbReference type="Proteomes" id="UP001143328"/>
    </source>
</evidence>
<dbReference type="PANTHER" id="PTHR44591:SF25">
    <property type="entry name" value="CHEMOTAXIS TWO-COMPONENT RESPONSE REGULATOR"/>
    <property type="match status" value="1"/>
</dbReference>
<dbReference type="EMBL" id="BSFN01000004">
    <property type="protein sequence ID" value="GLK88998.1"/>
    <property type="molecule type" value="Genomic_DNA"/>
</dbReference>
<keyword evidence="1 2" id="KW-0597">Phosphoprotein</keyword>
<dbReference type="InterPro" id="IPR001789">
    <property type="entry name" value="Sig_transdc_resp-reg_receiver"/>
</dbReference>
<organism evidence="4 5">
    <name type="scientific">Pseudomonas turukhanskensis</name>
    <dbReference type="NCBI Taxonomy" id="1806536"/>
    <lineage>
        <taxon>Bacteria</taxon>
        <taxon>Pseudomonadati</taxon>
        <taxon>Pseudomonadota</taxon>
        <taxon>Gammaproteobacteria</taxon>
        <taxon>Pseudomonadales</taxon>
        <taxon>Pseudomonadaceae</taxon>
        <taxon>Pseudomonas</taxon>
    </lineage>
</organism>
<proteinExistence type="predicted"/>
<sequence length="149" mass="16030">MPWLAHAGVQWRDNSRSPRYLRVATTVTQPPLISVIDDDESLRLATASLLRSMGYATECFAHAEAFFGAGDTARFACVISDIQMPGMDGIELTRRLLAADGGRKVILMTGRGEQALLRQARASGAVGLLLKPFEVELLLGCVGDAVNQG</sequence>
<dbReference type="InterPro" id="IPR011006">
    <property type="entry name" value="CheY-like_superfamily"/>
</dbReference>
<evidence type="ECO:0000313" key="4">
    <source>
        <dbReference type="EMBL" id="GLK88998.1"/>
    </source>
</evidence>
<comment type="caution">
    <text evidence="4">The sequence shown here is derived from an EMBL/GenBank/DDBJ whole genome shotgun (WGS) entry which is preliminary data.</text>
</comment>
<accession>A0A9W6K676</accession>
<dbReference type="PROSITE" id="PS50110">
    <property type="entry name" value="RESPONSE_REGULATORY"/>
    <property type="match status" value="1"/>
</dbReference>
<dbReference type="GO" id="GO:0000160">
    <property type="term" value="P:phosphorelay signal transduction system"/>
    <property type="evidence" value="ECO:0007669"/>
    <property type="project" value="InterPro"/>
</dbReference>
<dbReference type="InterPro" id="IPR050595">
    <property type="entry name" value="Bact_response_regulator"/>
</dbReference>
<evidence type="ECO:0000256" key="1">
    <source>
        <dbReference type="ARBA" id="ARBA00022553"/>
    </source>
</evidence>
<dbReference type="AlphaFoldDB" id="A0A9W6K676"/>
<dbReference type="SMART" id="SM00448">
    <property type="entry name" value="REC"/>
    <property type="match status" value="1"/>
</dbReference>
<evidence type="ECO:0000259" key="3">
    <source>
        <dbReference type="PROSITE" id="PS50110"/>
    </source>
</evidence>